<dbReference type="VEuPathDB" id="TriTrypDB:TvY486_0026380"/>
<sequence length="694" mass="77493">MAGCGAKRARCCVEKCAAPFRGTTRRSTRAETEAVQQSHVAVTRPDDEHVDDSARALMREHDVLCSRVALVERKIQQLKRFDVERRGGARSRSLYKPIRLQINCISYVLSALISPTTTELTFVKVILFQQDLRALRMCAALRKLSIVGFSCPSGLAPLFALASLEELSLARTRPVVNVDAIHELPRLRVLDLSETAIDTACMRALSRCKSLVSLFLRSCMCDADCSDLVKIRTLEELDMSDSRLKVDVCAFLCLPHLRVLHGPKECSCAHSVPAEVSCTKLRTFSAHHCYSLPIVELLKMEELEEFSFSHCGLKTRNVVNLAGLQRLRVLSICRTAIDDSAMRSLGKCGFLEKLDLYSTASLTDVSPLANVLTLEELDLSFCSPIEKGAGDLGRLPRLRVLNLKDTGVTDNCLVGLGTSRSLVKLDLSWCTNITDITPVLGIATLEELNVLCNDEASSEKYDFSRLQSLRGLSLRRADYFEHEEHVSVFPSGLTKLNLYCAGRSNITLSFIKKMQTLVELEIYSAKVCVNFDELSELPYLRTLSLCTSKYPCGVKSLSKCTTLVKLSLSWCRNPTDLLPLADMKSLEELHVNCFKLPPGGVIGIPPLLRHLKVSYCNVTSESFKIPEYNVIECLDISSCSYLTDLSFIRKMERLEKLLLDNDRNIEYSFEALSELPFLRCISTRGVFSSRVYST</sequence>
<dbReference type="Pfam" id="PF13516">
    <property type="entry name" value="LRR_6"/>
    <property type="match status" value="1"/>
</dbReference>
<dbReference type="InterPro" id="IPR051341">
    <property type="entry name" value="Zyg-11_UBL_adapter"/>
</dbReference>
<name>F9WQR7_TRYVY</name>
<gene>
    <name evidence="1" type="ORF">TvY486_0026380</name>
</gene>
<dbReference type="PANTHER" id="PTHR12904">
    <property type="match status" value="1"/>
</dbReference>
<evidence type="ECO:0000313" key="2">
    <source>
        <dbReference type="Proteomes" id="UP000009027"/>
    </source>
</evidence>
<proteinExistence type="predicted"/>
<dbReference type="SMART" id="SM00367">
    <property type="entry name" value="LRR_CC"/>
    <property type="match status" value="3"/>
</dbReference>
<evidence type="ECO:0000313" key="1">
    <source>
        <dbReference type="EMBL" id="CCD19899.1"/>
    </source>
</evidence>
<organism evidence="1 2">
    <name type="scientific">Trypanosoma vivax (strain Y486)</name>
    <dbReference type="NCBI Taxonomy" id="1055687"/>
    <lineage>
        <taxon>Eukaryota</taxon>
        <taxon>Discoba</taxon>
        <taxon>Euglenozoa</taxon>
        <taxon>Kinetoplastea</taxon>
        <taxon>Metakinetoplastina</taxon>
        <taxon>Trypanosomatida</taxon>
        <taxon>Trypanosomatidae</taxon>
        <taxon>Trypanosoma</taxon>
        <taxon>Duttonella</taxon>
    </lineage>
</organism>
<evidence type="ECO:0008006" key="3">
    <source>
        <dbReference type="Google" id="ProtNLM"/>
    </source>
</evidence>
<dbReference type="InterPro" id="IPR032675">
    <property type="entry name" value="LRR_dom_sf"/>
</dbReference>
<dbReference type="PANTHER" id="PTHR12904:SF31">
    <property type="entry name" value="LEUCINE-RICH REPEAT PROTEIN (LRRP)"/>
    <property type="match status" value="1"/>
</dbReference>
<dbReference type="InterPro" id="IPR006553">
    <property type="entry name" value="Leu-rich_rpt_Cys-con_subtyp"/>
</dbReference>
<accession>F9WQR7</accession>
<dbReference type="InterPro" id="IPR001611">
    <property type="entry name" value="Leu-rich_rpt"/>
</dbReference>
<dbReference type="Proteomes" id="UP000009027">
    <property type="component" value="Unassembled WGS sequence"/>
</dbReference>
<dbReference type="AlphaFoldDB" id="F9WQR7"/>
<reference evidence="1 2" key="1">
    <citation type="journal article" date="2012" name="Proc. Natl. Acad. Sci. U.S.A.">
        <title>Antigenic diversity is generated by distinct evolutionary mechanisms in African trypanosome species.</title>
        <authorList>
            <person name="Jackson A.P."/>
            <person name="Berry A."/>
            <person name="Aslett M."/>
            <person name="Allison H.C."/>
            <person name="Burton P."/>
            <person name="Vavrova-Anderson J."/>
            <person name="Brown R."/>
            <person name="Browne H."/>
            <person name="Corton N."/>
            <person name="Hauser H."/>
            <person name="Gamble J."/>
            <person name="Gilderthorp R."/>
            <person name="Marcello L."/>
            <person name="McQuillan J."/>
            <person name="Otto T.D."/>
            <person name="Quail M.A."/>
            <person name="Sanders M.J."/>
            <person name="van Tonder A."/>
            <person name="Ginger M.L."/>
            <person name="Field M.C."/>
            <person name="Barry J.D."/>
            <person name="Hertz-Fowler C."/>
            <person name="Berriman M."/>
        </authorList>
    </citation>
    <scope>NUCLEOTIDE SEQUENCE</scope>
    <source>
        <strain evidence="1 2">Y486</strain>
    </source>
</reference>
<keyword evidence="2" id="KW-1185">Reference proteome</keyword>
<dbReference type="Gene3D" id="3.80.10.10">
    <property type="entry name" value="Ribonuclease Inhibitor"/>
    <property type="match status" value="3"/>
</dbReference>
<protein>
    <recommendedName>
        <fullName evidence="3">Leucine-rich repeat protein (LRRP)</fullName>
    </recommendedName>
</protein>
<dbReference type="SUPFAM" id="SSF52058">
    <property type="entry name" value="L domain-like"/>
    <property type="match status" value="2"/>
</dbReference>
<dbReference type="EMBL" id="CAEX01004401">
    <property type="protein sequence ID" value="CCD19899.1"/>
    <property type="molecule type" value="Genomic_DNA"/>
</dbReference>